<reference evidence="2 3" key="2">
    <citation type="journal article" date="2017" name="Sci. Rep.">
        <title>A mobile pathogenicity chromosome in Fusarium oxysporum for infection of multiple cucurbit species.</title>
        <authorList>
            <person name="van Dam P."/>
            <person name="Fokkens L."/>
            <person name="Ayukawa Y."/>
            <person name="van der Gragt M."/>
            <person name="Ter Horst A."/>
            <person name="Brankovics B."/>
            <person name="Houterman P.M."/>
            <person name="Arie T."/>
            <person name="Rep M."/>
        </authorList>
    </citation>
    <scope>NUCLEOTIDE SEQUENCE [LARGE SCALE GENOMIC DNA]</scope>
    <source>
        <strain evidence="2 3">Forc016</strain>
    </source>
</reference>
<dbReference type="AlphaFoldDB" id="A0A2H3GIB5"/>
<gene>
    <name evidence="2" type="ORF">AU210_010156</name>
</gene>
<evidence type="ECO:0000313" key="2">
    <source>
        <dbReference type="EMBL" id="PCD30475.1"/>
    </source>
</evidence>
<comment type="caution">
    <text evidence="2">The sequence shown here is derived from an EMBL/GenBank/DDBJ whole genome shotgun (WGS) entry which is preliminary data.</text>
</comment>
<feature type="coiled-coil region" evidence="1">
    <location>
        <begin position="342"/>
        <end position="411"/>
    </location>
</feature>
<reference evidence="2 3" key="1">
    <citation type="journal article" date="2016" name="Environ. Microbiol.">
        <title>Effector profiles distinguish formae speciales of Fusarium oxysporum.</title>
        <authorList>
            <person name="van Dam P."/>
            <person name="Fokkens L."/>
            <person name="Schmidt S.M."/>
            <person name="Linmans J.H."/>
            <person name="Kistler H.C."/>
            <person name="Ma L.J."/>
            <person name="Rep M."/>
        </authorList>
    </citation>
    <scope>NUCLEOTIDE SEQUENCE [LARGE SCALE GENOMIC DNA]</scope>
    <source>
        <strain evidence="2 3">Forc016</strain>
    </source>
</reference>
<dbReference type="EMBL" id="MABQ02000007">
    <property type="protein sequence ID" value="PCD30475.1"/>
    <property type="molecule type" value="Genomic_DNA"/>
</dbReference>
<organism evidence="2 3">
    <name type="scientific">Fusarium oxysporum f. sp. radicis-cucumerinum</name>
    <dbReference type="NCBI Taxonomy" id="327505"/>
    <lineage>
        <taxon>Eukaryota</taxon>
        <taxon>Fungi</taxon>
        <taxon>Dikarya</taxon>
        <taxon>Ascomycota</taxon>
        <taxon>Pezizomycotina</taxon>
        <taxon>Sordariomycetes</taxon>
        <taxon>Hypocreomycetidae</taxon>
        <taxon>Hypocreales</taxon>
        <taxon>Nectriaceae</taxon>
        <taxon>Fusarium</taxon>
        <taxon>Fusarium oxysporum species complex</taxon>
    </lineage>
</organism>
<sequence>MSRATVPLNGPYHHEETPRRDIAATKVKMAKAKYLVAEMKQDARTGSDDAAEAGFNPENRSEAMMLANECQAVIEVARPLQAEIYESVAAIRDLERIKATQPPPADAPDLRREASAQVFKFVTSSGDRLHTLVQEIGYRITPENRTAVNEILAQATDSQTERWIHGAQQAPQLALLQQTIEERDTELFVLKEEVERKRQVAFQYQRDRHQAETNLLAERAKIATHEKNACRAKRELERAMERIGTLEDELQIVKLRKHGIETHLTWYKQQSGQKIAGRDEEVRRLTQQVQDLDEANRDLEDEKETLADQLLQRDQSIDTLREQKLVLEERLVSYADHDRAQKAVIEDELKTSKVDLEKAQKEGKDISQRLDQAKERIQAVEFELGAARGDLAEGRQEAEKAQGAHNKLKETISDQRALLKEQDGEIQRLNGLLAARDKTVDSQVEQASIFLRRMSLNVESDIWRSVAEGVLGDATVAPTAQIPWKPWRTLPSWSHDEALNIREDDRSIHAAALDILAVMGVPSAPVESLFSRLQSLQDMLVDTSPLVSTVSQLLLRSLAGAVGDERLHLMHHVLICQIVDLLNRDAVEPVKVSLDSRATTLVSALKAWEAQSAAGLQMAGSLSYPDLAFVGFNHSPPGILAVNPSNHELRWIDKAQANNTLTHIELVSKQGGPVVMALPLDTRERQLWSVAHL</sequence>
<evidence type="ECO:0000313" key="3">
    <source>
        <dbReference type="Proteomes" id="UP000219602"/>
    </source>
</evidence>
<keyword evidence="1" id="KW-0175">Coiled coil</keyword>
<proteinExistence type="predicted"/>
<protein>
    <submittedName>
        <fullName evidence="2">Uncharacterized protein</fullName>
    </submittedName>
</protein>
<dbReference type="Proteomes" id="UP000219602">
    <property type="component" value="Chromosome 9"/>
</dbReference>
<accession>A0A2H3GIB5</accession>
<name>A0A2H3GIB5_FUSOX</name>
<evidence type="ECO:0000256" key="1">
    <source>
        <dbReference type="SAM" id="Coils"/>
    </source>
</evidence>
<feature type="coiled-coil region" evidence="1">
    <location>
        <begin position="236"/>
        <end position="312"/>
    </location>
</feature>
<dbReference type="STRING" id="327505.A0A2H3GIB5"/>